<dbReference type="PANTHER" id="PTHR10811">
    <property type="entry name" value="FRINGE-RELATED"/>
    <property type="match status" value="1"/>
</dbReference>
<evidence type="ECO:0000313" key="1">
    <source>
        <dbReference type="EMBL" id="KAB1220083.1"/>
    </source>
</evidence>
<comment type="caution">
    <text evidence="1">The sequence shown here is derived from an EMBL/GenBank/DDBJ whole genome shotgun (WGS) entry which is preliminary data.</text>
</comment>
<accession>A0A6A1W5B2</accession>
<dbReference type="Proteomes" id="UP000516437">
    <property type="component" value="Chromosome 3"/>
</dbReference>
<sequence>MAFGGAGFALSYPLVEALATKLDDCIERYMHVGLSDFMLHLCLADLGVSLTHEKGFHQTGGRDCCDIVYTANTSVAEVKYRPYSKFEVIA</sequence>
<name>A0A6A1W5B2_9ROSI</name>
<dbReference type="AlphaFoldDB" id="A0A6A1W5B2"/>
<keyword evidence="2" id="KW-1185">Reference proteome</keyword>
<organism evidence="1 2">
    <name type="scientific">Morella rubra</name>
    <name type="common">Chinese bayberry</name>
    <dbReference type="NCBI Taxonomy" id="262757"/>
    <lineage>
        <taxon>Eukaryota</taxon>
        <taxon>Viridiplantae</taxon>
        <taxon>Streptophyta</taxon>
        <taxon>Embryophyta</taxon>
        <taxon>Tracheophyta</taxon>
        <taxon>Spermatophyta</taxon>
        <taxon>Magnoliopsida</taxon>
        <taxon>eudicotyledons</taxon>
        <taxon>Gunneridae</taxon>
        <taxon>Pentapetalae</taxon>
        <taxon>rosids</taxon>
        <taxon>fabids</taxon>
        <taxon>Fagales</taxon>
        <taxon>Myricaceae</taxon>
        <taxon>Morella</taxon>
    </lineage>
</organism>
<dbReference type="InterPro" id="IPR006740">
    <property type="entry name" value="DUF604"/>
</dbReference>
<evidence type="ECO:0000313" key="2">
    <source>
        <dbReference type="Proteomes" id="UP000516437"/>
    </source>
</evidence>
<dbReference type="Gene3D" id="3.90.550.50">
    <property type="match status" value="1"/>
</dbReference>
<dbReference type="OrthoDB" id="1735387at2759"/>
<gene>
    <name evidence="1" type="ORF">CJ030_MR3G005570</name>
</gene>
<dbReference type="Pfam" id="PF04646">
    <property type="entry name" value="DUF604"/>
    <property type="match status" value="1"/>
</dbReference>
<proteinExistence type="predicted"/>
<protein>
    <submittedName>
        <fullName evidence="1">Uncharacterized protein</fullName>
    </submittedName>
</protein>
<reference evidence="1 2" key="1">
    <citation type="journal article" date="2019" name="Plant Biotechnol. J.">
        <title>The red bayberry genome and genetic basis of sex determination.</title>
        <authorList>
            <person name="Jia H.M."/>
            <person name="Jia H.J."/>
            <person name="Cai Q.L."/>
            <person name="Wang Y."/>
            <person name="Zhao H.B."/>
            <person name="Yang W.F."/>
            <person name="Wang G.Y."/>
            <person name="Li Y.H."/>
            <person name="Zhan D.L."/>
            <person name="Shen Y.T."/>
            <person name="Niu Q.F."/>
            <person name="Chang L."/>
            <person name="Qiu J."/>
            <person name="Zhao L."/>
            <person name="Xie H.B."/>
            <person name="Fu W.Y."/>
            <person name="Jin J."/>
            <person name="Li X.W."/>
            <person name="Jiao Y."/>
            <person name="Zhou C.C."/>
            <person name="Tu T."/>
            <person name="Chai C.Y."/>
            <person name="Gao J.L."/>
            <person name="Fan L.J."/>
            <person name="van de Weg E."/>
            <person name="Wang J.Y."/>
            <person name="Gao Z.S."/>
        </authorList>
    </citation>
    <scope>NUCLEOTIDE SEQUENCE [LARGE SCALE GENOMIC DNA]</scope>
    <source>
        <tissue evidence="1">Leaves</tissue>
    </source>
</reference>
<dbReference type="EMBL" id="RXIC02000021">
    <property type="protein sequence ID" value="KAB1220083.1"/>
    <property type="molecule type" value="Genomic_DNA"/>
</dbReference>